<evidence type="ECO:0000313" key="3">
    <source>
        <dbReference type="EMBL" id="GLU50474.1"/>
    </source>
</evidence>
<reference evidence="3" key="1">
    <citation type="submission" date="2023-02" db="EMBL/GenBank/DDBJ databases">
        <title>Nocardiopsis ansamitocini NBRC 112285.</title>
        <authorList>
            <person name="Ichikawa N."/>
            <person name="Sato H."/>
            <person name="Tonouchi N."/>
        </authorList>
    </citation>
    <scope>NUCLEOTIDE SEQUENCE</scope>
    <source>
        <strain evidence="3">NBRC 112285</strain>
    </source>
</reference>
<dbReference type="AlphaFoldDB" id="A0A9W6PA80"/>
<accession>A0A9W6PA80</accession>
<name>A0A9W6PA80_9ACTN</name>
<keyword evidence="2" id="KW-1133">Transmembrane helix</keyword>
<keyword evidence="2" id="KW-0812">Transmembrane</keyword>
<feature type="transmembrane region" description="Helical" evidence="2">
    <location>
        <begin position="140"/>
        <end position="162"/>
    </location>
</feature>
<comment type="caution">
    <text evidence="3">The sequence shown here is derived from an EMBL/GenBank/DDBJ whole genome shotgun (WGS) entry which is preliminary data.</text>
</comment>
<dbReference type="EMBL" id="BSQG01000015">
    <property type="protein sequence ID" value="GLU50474.1"/>
    <property type="molecule type" value="Genomic_DNA"/>
</dbReference>
<feature type="region of interest" description="Disordered" evidence="1">
    <location>
        <begin position="47"/>
        <end position="85"/>
    </location>
</feature>
<protein>
    <submittedName>
        <fullName evidence="3">Uncharacterized protein</fullName>
    </submittedName>
</protein>
<evidence type="ECO:0000256" key="2">
    <source>
        <dbReference type="SAM" id="Phobius"/>
    </source>
</evidence>
<sequence>MSTATTLGNRTATDGKKGGGEPNTRDTQDAELAALIRRLAAVRPEIATGWAPPARPPRPAEHFAPAPRPRPRRASAHRRPTREDFPVDRAALDTVALLRASAAGNHRPGDYWPRHTDARRRHRDARRTPLHRTARHAARLLRAACTATGAITLAAVIVSGILPDGWPW</sequence>
<feature type="region of interest" description="Disordered" evidence="1">
    <location>
        <begin position="1"/>
        <end position="31"/>
    </location>
</feature>
<evidence type="ECO:0000256" key="1">
    <source>
        <dbReference type="SAM" id="MobiDB-lite"/>
    </source>
</evidence>
<organism evidence="3 4">
    <name type="scientific">Nocardiopsis ansamitocini</name>
    <dbReference type="NCBI Taxonomy" id="1670832"/>
    <lineage>
        <taxon>Bacteria</taxon>
        <taxon>Bacillati</taxon>
        <taxon>Actinomycetota</taxon>
        <taxon>Actinomycetes</taxon>
        <taxon>Streptosporangiales</taxon>
        <taxon>Nocardiopsidaceae</taxon>
        <taxon>Nocardiopsis</taxon>
    </lineage>
</organism>
<keyword evidence="2" id="KW-0472">Membrane</keyword>
<dbReference type="Proteomes" id="UP001165092">
    <property type="component" value="Unassembled WGS sequence"/>
</dbReference>
<proteinExistence type="predicted"/>
<evidence type="ECO:0000313" key="4">
    <source>
        <dbReference type="Proteomes" id="UP001165092"/>
    </source>
</evidence>
<dbReference type="RefSeq" id="WP_285762011.1">
    <property type="nucleotide sequence ID" value="NZ_BSQG01000015.1"/>
</dbReference>
<gene>
    <name evidence="3" type="ORF">Nans01_48250</name>
</gene>
<feature type="compositionally biased region" description="Basic residues" evidence="1">
    <location>
        <begin position="69"/>
        <end position="80"/>
    </location>
</feature>
<feature type="compositionally biased region" description="Polar residues" evidence="1">
    <location>
        <begin position="1"/>
        <end position="12"/>
    </location>
</feature>
<feature type="region of interest" description="Disordered" evidence="1">
    <location>
        <begin position="107"/>
        <end position="128"/>
    </location>
</feature>
<feature type="compositionally biased region" description="Basic and acidic residues" evidence="1">
    <location>
        <begin position="13"/>
        <end position="28"/>
    </location>
</feature>
<keyword evidence="4" id="KW-1185">Reference proteome</keyword>
<feature type="compositionally biased region" description="Basic residues" evidence="1">
    <location>
        <begin position="117"/>
        <end position="128"/>
    </location>
</feature>
<feature type="compositionally biased region" description="Basic and acidic residues" evidence="1">
    <location>
        <begin position="107"/>
        <end position="116"/>
    </location>
</feature>